<dbReference type="SUPFAM" id="SSF51735">
    <property type="entry name" value="NAD(P)-binding Rossmann-fold domains"/>
    <property type="match status" value="1"/>
</dbReference>
<keyword evidence="2" id="KW-0812">Transmembrane</keyword>
<comment type="caution">
    <text evidence="3">The sequence shown here is derived from an EMBL/GenBank/DDBJ whole genome shotgun (WGS) entry which is preliminary data.</text>
</comment>
<accession>A0A8H6PI41</accession>
<evidence type="ECO:0008006" key="5">
    <source>
        <dbReference type="Google" id="ProtNLM"/>
    </source>
</evidence>
<dbReference type="InterPro" id="IPR036291">
    <property type="entry name" value="NAD(P)-bd_dom_sf"/>
</dbReference>
<feature type="transmembrane region" description="Helical" evidence="2">
    <location>
        <begin position="144"/>
        <end position="162"/>
    </location>
</feature>
<proteinExistence type="predicted"/>
<sequence>MRHSDSGVAKAIEYPPTMADPPQCRPFSKTALSIGRYIELDDFPSSTDHVHNDRGHVTSSKKKRRSIYLPNTLWTRSFGTTVILETLATVGIESWVLVSMSNELDKIVKSEATLRIRAFLGLYIFALLYELALSYDALRRKNTFQLVGLCICNLGLFIYGIIQMREIRETLTEVVADTLRSNSIWSTYQIELILVPVFLGVGTAIMAFVTWKLRAEFSWSIYKDISADLRMNRRYTVYQVYIALLKFDWFFIFGTQLQILLSIQDFNNEEFMINAAMVPVAIITLALAAFFCRREKRKSLVIVMSSRVIPARVQREGITMIEKETGRAVDVMVIPTGHVPMVSVPEKVVDWILELVSKVSESEQGNPSIVGGSSGGATVGPQPAQATQIMGSGERQPEFPIEPKLGTGLRLFFYSQLFVTPPFPQYSFAGQTVIVTGSNTGLGLEAARHFYRLNCARLILAVRTVTKGQKAKEELLKSVPTRSDPDAIAVWALDQSSTASTLAFTDRVKTELTRVDVVVENAGINSGDWNLCEGFEQAVQVNVLNTFLLALALLPKLNETKSNYPDSLPHLVIVSSEAHRLTKFPEINAPDLYAQLNEKKDFSQQPRYQATKLIEVLFTRELVARLKNKKETTKPPVIINLVNPGLCTSNLDRRGAKPPAIVRFIRWIIDRTTEVGGRTLVLAAAAPVSSHGEFQSDGTNQNVESWIYTDVGRRAQTKVFEQTIKILETRQPGISHAAGL</sequence>
<dbReference type="PRINTS" id="PR00081">
    <property type="entry name" value="GDHRDH"/>
</dbReference>
<evidence type="ECO:0000313" key="4">
    <source>
        <dbReference type="Proteomes" id="UP000654922"/>
    </source>
</evidence>
<dbReference type="EMBL" id="JACBAE010001405">
    <property type="protein sequence ID" value="KAF7154868.1"/>
    <property type="molecule type" value="Genomic_DNA"/>
</dbReference>
<keyword evidence="2" id="KW-1133">Transmembrane helix</keyword>
<reference evidence="3" key="1">
    <citation type="submission" date="2020-06" db="EMBL/GenBank/DDBJ databases">
        <title>Draft genome sequences of strains closely related to Aspergillus parafelis and Aspergillus hiratsukae.</title>
        <authorList>
            <person name="Dos Santos R.A.C."/>
            <person name="Rivero-Menendez O."/>
            <person name="Steenwyk J.L."/>
            <person name="Mead M.E."/>
            <person name="Goldman G.H."/>
            <person name="Alastruey-Izquierdo A."/>
            <person name="Rokas A."/>
        </authorList>
    </citation>
    <scope>NUCLEOTIDE SEQUENCE</scope>
    <source>
        <strain evidence="3">CNM-CM5623</strain>
    </source>
</reference>
<evidence type="ECO:0000256" key="2">
    <source>
        <dbReference type="SAM" id="Phobius"/>
    </source>
</evidence>
<dbReference type="PANTHER" id="PTHR34391">
    <property type="entry name" value="UPF0658 GOLGI APPARATUS MEMBRANE PROTEIN C1952.10C-RELATED"/>
    <property type="match status" value="1"/>
</dbReference>
<feature type="transmembrane region" description="Helical" evidence="2">
    <location>
        <begin position="235"/>
        <end position="259"/>
    </location>
</feature>
<dbReference type="Gene3D" id="3.40.50.720">
    <property type="entry name" value="NAD(P)-binding Rossmann-like Domain"/>
    <property type="match status" value="1"/>
</dbReference>
<dbReference type="OrthoDB" id="542013at2759"/>
<evidence type="ECO:0000256" key="1">
    <source>
        <dbReference type="SAM" id="MobiDB-lite"/>
    </source>
</evidence>
<keyword evidence="2" id="KW-0472">Membrane</keyword>
<feature type="transmembrane region" description="Helical" evidence="2">
    <location>
        <begin position="192"/>
        <end position="214"/>
    </location>
</feature>
<gene>
    <name evidence="3" type="ORF">CNMCM5623_003126</name>
</gene>
<organism evidence="3 4">
    <name type="scientific">Aspergillus felis</name>
    <dbReference type="NCBI Taxonomy" id="1287682"/>
    <lineage>
        <taxon>Eukaryota</taxon>
        <taxon>Fungi</taxon>
        <taxon>Dikarya</taxon>
        <taxon>Ascomycota</taxon>
        <taxon>Pezizomycotina</taxon>
        <taxon>Eurotiomycetes</taxon>
        <taxon>Eurotiomycetidae</taxon>
        <taxon>Eurotiales</taxon>
        <taxon>Aspergillaceae</taxon>
        <taxon>Aspergillus</taxon>
        <taxon>Aspergillus subgen. Fumigati</taxon>
    </lineage>
</organism>
<dbReference type="GO" id="GO:0005794">
    <property type="term" value="C:Golgi apparatus"/>
    <property type="evidence" value="ECO:0007669"/>
    <property type="project" value="TreeGrafter"/>
</dbReference>
<dbReference type="InterPro" id="IPR040410">
    <property type="entry name" value="UPF0658_Golgi"/>
</dbReference>
<dbReference type="AlphaFoldDB" id="A0A8H6PI41"/>
<dbReference type="InterPro" id="IPR002347">
    <property type="entry name" value="SDR_fam"/>
</dbReference>
<dbReference type="Pfam" id="PF00106">
    <property type="entry name" value="adh_short"/>
    <property type="match status" value="1"/>
</dbReference>
<protein>
    <recommendedName>
        <fullName evidence="5">Short-chain dehydrogenase</fullName>
    </recommendedName>
</protein>
<dbReference type="Proteomes" id="UP000654922">
    <property type="component" value="Unassembled WGS sequence"/>
</dbReference>
<evidence type="ECO:0000313" key="3">
    <source>
        <dbReference type="EMBL" id="KAF7154868.1"/>
    </source>
</evidence>
<dbReference type="PANTHER" id="PTHR34391:SF1">
    <property type="entry name" value="UPF0658 GOLGI APPARATUS MEMBRANE PROTEIN C1952.10C-RELATED"/>
    <property type="match status" value="1"/>
</dbReference>
<feature type="transmembrane region" description="Helical" evidence="2">
    <location>
        <begin position="271"/>
        <end position="292"/>
    </location>
</feature>
<name>A0A8H6PI41_9EURO</name>
<feature type="transmembrane region" description="Helical" evidence="2">
    <location>
        <begin position="112"/>
        <end position="132"/>
    </location>
</feature>
<feature type="region of interest" description="Disordered" evidence="1">
    <location>
        <begin position="363"/>
        <end position="397"/>
    </location>
</feature>